<feature type="region of interest" description="Disordered" evidence="6">
    <location>
        <begin position="1475"/>
        <end position="1515"/>
    </location>
</feature>
<dbReference type="InterPro" id="IPR046341">
    <property type="entry name" value="SET_dom_sf"/>
</dbReference>
<keyword evidence="4" id="KW-0156">Chromatin regulator</keyword>
<keyword evidence="1" id="KW-0479">Metal-binding</keyword>
<evidence type="ECO:0000259" key="7">
    <source>
        <dbReference type="PROSITE" id="PS50280"/>
    </source>
</evidence>
<feature type="compositionally biased region" description="Polar residues" evidence="6">
    <location>
        <begin position="749"/>
        <end position="759"/>
    </location>
</feature>
<feature type="region of interest" description="Disordered" evidence="6">
    <location>
        <begin position="706"/>
        <end position="785"/>
    </location>
</feature>
<keyword evidence="5" id="KW-0175">Coiled coil</keyword>
<dbReference type="SUPFAM" id="SSF82199">
    <property type="entry name" value="SET domain"/>
    <property type="match status" value="1"/>
</dbReference>
<sequence>MSNNTEEPRAEDSPAVTAQPIVPVDLLPAEPEPEAPSEVEREASEVAPSQEEYEPQHDNEAPPVVETALPAAEVTSPVKRIVIADSDDDVTDEEDASGREAFIDDRIKEHDYASFSVPRHLEKVIDSKETFPEIPGLSELGYSPEHQGLTLETHVNRIPASSSSQMTFEREPNIINRSAGTTRDAAVYRTSDGPAGYLARPIRANMQASSAYRDRNVAHPQQQHLLVGYGAGAPVARRVMTSSTIASPSIIQQKRAPPRIVSSSAGHVRPAGSRLSGTPHLLMQQHGQRQIASVTSAPPMQRQVDPPPHRSFHQGSDPPPHRVLLLQPGGTPRVAFSPSDPSQAALANAPAPLIVPGRGTRPIVRGRAGSAAGRAKKESTSGVSGEETSPVQSPQPLSRLPLSNPVIGGRAAPPSPRKQVHFSDGVVVGPRPIEATSPFPAAQSVQATSFPVQPDIGATPQSSAPRSPPKLTSPRLRSASVSNTPHAGVANTAEVTPPMRNVQTTAVETPPLPENFVEDAVSGQHTAPETTTSKQSTSTLPPEVMAAATSLSAQVDVAHPQWTNNDISEEDIKAKIEAISREIAQELEQKRMETEAQAKERKRAEAAPPTRRRSTNDTVFSGGEEYEPGASASIPRGRGRPKGSGRTRSSLSSSSSTSFAGTNTPSQHDISDNSVIPARGPDFQATRASVRTANRVGTVPVTGYDGAMAPELPPPLPPISGSQNLRSAYQSGTLSSPPHPTSPRIPISSPHTSYYQQKDANGVSPDEDLANVSTDPSSDEEEVAEEAEWGDYVTRCLCEMQHNDEWMVECEKCNVWQHMKCMGLDPKKFDQNETYLCEYCKPRPLKFTKKQAQEIQLKQLKAVAREKERKMAEKLKRREERKRAKLSRRLKERNHTKAPVKRGPAAYKKFQVIRRNEYTKRAKQMLALFDTTAGAQSILENSRDLRRGKRMFVAPDVEGLVATEFIKQDDVIMEYVGHVCLPDECPGRLQRGALQPYCVLYNGLGQNLLCIDARRQGSDARFARRCCRSNSTLKHILLNGNIYVMLVASEKIEKGTEVTIPFDCDFRDTVVPVDCACGEDPNCYMKQFNNSLRAKNSVEEHPNHDVQQEEQQSNGMGSTRKVVMSTPKMKSESRGRPKGSGKKEKAADETPKKKGAPGRKPKKVGIRLRRHSESKNAKSPESPKEQSAVSEASDVKEESADAQKNEQTSATPDVNADANVSVEKNKDAEVKEESAATPRKQDKKSTETENKAEATSPKKEDQPTSGKKRSSTGTRPKREALELGKEVMDYTLPEDRNKPSREERKLQAALAAFEKKEEKEKRKAEAHKEKEVADAKEKRASGRQTRGSMGSSGKRGRRGSERSLESSAKEKEKKPEPVVETVTPRESPRGKKKREEFKENEVVEATAMVQPPRKRWAAAVKENEAAQRASSPEVTSSSSTTPMAAVDVAAADSVSPSPGSVGGKKLWLRRHAAESISEENLQTVETASTPEQPLSCAADSTSDIAAAPPRVQMSPPLKKRRHMLEACQSDEHVAAAALAQMGSKAEGFRFHWNMALRSSVPSWTESSNVDFELAGSVQKPLPPPTSRNSVTTDTVPVETTATTSAASTSTTASPAEVKKAKRLSLEDYKRRRSNMASESGVTPSAAPATNAAPSAEVWTRTSETTTTTTRITRSFMPPMDAPLEQSSVLRPIGADIPIPALGVPPDLEVVKKMILEEACLPPPPAPPPLPTPTDPSVTPFASTSDMSVASSSESGEERMSLADRLAKEFGVGTAGSSRSPKSLFSSGGGQRVPNARDVPPPPPPGPRPTRNTRW</sequence>
<feature type="compositionally biased region" description="Basic and acidic residues" evidence="6">
    <location>
        <begin position="1276"/>
        <end position="1306"/>
    </location>
</feature>
<dbReference type="CDD" id="cd10529">
    <property type="entry name" value="SET_SETD5-like"/>
    <property type="match status" value="1"/>
</dbReference>
<feature type="compositionally biased region" description="Low complexity" evidence="6">
    <location>
        <begin position="1430"/>
        <end position="1441"/>
    </location>
</feature>
<feature type="compositionally biased region" description="Basic and acidic residues" evidence="6">
    <location>
        <begin position="1171"/>
        <end position="1184"/>
    </location>
</feature>
<feature type="region of interest" description="Disordered" evidence="6">
    <location>
        <begin position="452"/>
        <end position="500"/>
    </location>
</feature>
<feature type="compositionally biased region" description="Low complexity" evidence="6">
    <location>
        <begin position="380"/>
        <end position="389"/>
    </location>
</feature>
<dbReference type="SUPFAM" id="SSF57903">
    <property type="entry name" value="FYVE/PHD zinc finger"/>
    <property type="match status" value="1"/>
</dbReference>
<dbReference type="EMBL" id="CATQJL010000305">
    <property type="protein sequence ID" value="CAJ0603242.1"/>
    <property type="molecule type" value="Genomic_DNA"/>
</dbReference>
<dbReference type="InterPro" id="IPR013083">
    <property type="entry name" value="Znf_RING/FYVE/PHD"/>
</dbReference>
<feature type="compositionally biased region" description="Basic and acidic residues" evidence="6">
    <location>
        <begin position="1358"/>
        <end position="1377"/>
    </location>
</feature>
<feature type="compositionally biased region" description="Low complexity" evidence="6">
    <location>
        <begin position="646"/>
        <end position="658"/>
    </location>
</feature>
<feature type="compositionally biased region" description="Low complexity" evidence="6">
    <location>
        <begin position="1589"/>
        <end position="1615"/>
    </location>
</feature>
<organism evidence="8 9">
    <name type="scientific">Cylicocyclus nassatus</name>
    <name type="common">Nematode worm</name>
    <dbReference type="NCBI Taxonomy" id="53992"/>
    <lineage>
        <taxon>Eukaryota</taxon>
        <taxon>Metazoa</taxon>
        <taxon>Ecdysozoa</taxon>
        <taxon>Nematoda</taxon>
        <taxon>Chromadorea</taxon>
        <taxon>Rhabditida</taxon>
        <taxon>Rhabditina</taxon>
        <taxon>Rhabditomorpha</taxon>
        <taxon>Strongyloidea</taxon>
        <taxon>Strongylidae</taxon>
        <taxon>Cylicocyclus</taxon>
    </lineage>
</organism>
<feature type="compositionally biased region" description="Basic and acidic residues" evidence="6">
    <location>
        <begin position="1755"/>
        <end position="1767"/>
    </location>
</feature>
<dbReference type="GO" id="GO:0034967">
    <property type="term" value="C:Set3 complex"/>
    <property type="evidence" value="ECO:0007669"/>
    <property type="project" value="TreeGrafter"/>
</dbReference>
<accession>A0AA36H3F7</accession>
<evidence type="ECO:0000313" key="9">
    <source>
        <dbReference type="Proteomes" id="UP001176961"/>
    </source>
</evidence>
<feature type="region of interest" description="Disordered" evidence="6">
    <location>
        <begin position="1575"/>
        <end position="1667"/>
    </location>
</feature>
<dbReference type="InterPro" id="IPR019786">
    <property type="entry name" value="Zinc_finger_PHD-type_CS"/>
</dbReference>
<keyword evidence="9" id="KW-1185">Reference proteome</keyword>
<dbReference type="PANTHER" id="PTHR46462:SF3">
    <property type="entry name" value="UPSET, ISOFORM A"/>
    <property type="match status" value="1"/>
</dbReference>
<dbReference type="Gene3D" id="2.170.270.10">
    <property type="entry name" value="SET domain"/>
    <property type="match status" value="1"/>
</dbReference>
<dbReference type="GO" id="GO:0070210">
    <property type="term" value="C:Rpd3L-Expanded complex"/>
    <property type="evidence" value="ECO:0007669"/>
    <property type="project" value="TreeGrafter"/>
</dbReference>
<evidence type="ECO:0000256" key="5">
    <source>
        <dbReference type="SAM" id="Coils"/>
    </source>
</evidence>
<feature type="region of interest" description="Disordered" evidence="6">
    <location>
        <begin position="589"/>
        <end position="691"/>
    </location>
</feature>
<evidence type="ECO:0000256" key="2">
    <source>
        <dbReference type="ARBA" id="ARBA00022771"/>
    </source>
</evidence>
<evidence type="ECO:0000256" key="1">
    <source>
        <dbReference type="ARBA" id="ARBA00022723"/>
    </source>
</evidence>
<feature type="compositionally biased region" description="Pro residues" evidence="6">
    <location>
        <begin position="1798"/>
        <end position="1807"/>
    </location>
</feature>
<evidence type="ECO:0000256" key="3">
    <source>
        <dbReference type="ARBA" id="ARBA00022833"/>
    </source>
</evidence>
<feature type="compositionally biased region" description="Low complexity" evidence="6">
    <location>
        <begin position="1642"/>
        <end position="1667"/>
    </location>
</feature>
<feature type="region of interest" description="Disordered" evidence="6">
    <location>
        <begin position="249"/>
        <end position="422"/>
    </location>
</feature>
<evidence type="ECO:0000313" key="8">
    <source>
        <dbReference type="EMBL" id="CAJ0603242.1"/>
    </source>
</evidence>
<dbReference type="PROSITE" id="PS50280">
    <property type="entry name" value="SET"/>
    <property type="match status" value="1"/>
</dbReference>
<feature type="coiled-coil region" evidence="5">
    <location>
        <begin position="850"/>
        <end position="889"/>
    </location>
</feature>
<feature type="compositionally biased region" description="Polar residues" evidence="6">
    <location>
        <begin position="659"/>
        <end position="674"/>
    </location>
</feature>
<protein>
    <recommendedName>
        <fullName evidence="7">SET domain-containing protein</fullName>
    </recommendedName>
</protein>
<keyword evidence="3" id="KW-0862">Zinc</keyword>
<feature type="compositionally biased region" description="Basic and acidic residues" evidence="6">
    <location>
        <begin position="1386"/>
        <end position="1401"/>
    </location>
</feature>
<dbReference type="PANTHER" id="PTHR46462">
    <property type="entry name" value="UPSET, ISOFORM A"/>
    <property type="match status" value="1"/>
</dbReference>
<feature type="region of interest" description="Disordered" evidence="6">
    <location>
        <begin position="1718"/>
        <end position="1814"/>
    </location>
</feature>
<dbReference type="InterPro" id="IPR001214">
    <property type="entry name" value="SET_dom"/>
</dbReference>
<dbReference type="Pfam" id="PF20826">
    <property type="entry name" value="PHD_5"/>
    <property type="match status" value="1"/>
</dbReference>
<feature type="compositionally biased region" description="Pro residues" evidence="6">
    <location>
        <begin position="1720"/>
        <end position="1733"/>
    </location>
</feature>
<reference evidence="8" key="1">
    <citation type="submission" date="2023-07" db="EMBL/GenBank/DDBJ databases">
        <authorList>
            <consortium name="CYATHOMIX"/>
        </authorList>
    </citation>
    <scope>NUCLEOTIDE SEQUENCE</scope>
    <source>
        <strain evidence="8">N/A</strain>
    </source>
</reference>
<feature type="compositionally biased region" description="Polar residues" evidence="6">
    <location>
        <begin position="1478"/>
        <end position="1503"/>
    </location>
</feature>
<feature type="compositionally biased region" description="Polar residues" evidence="6">
    <location>
        <begin position="720"/>
        <end position="736"/>
    </location>
</feature>
<feature type="compositionally biased region" description="Basic and acidic residues" evidence="6">
    <location>
        <begin position="1313"/>
        <end position="1340"/>
    </location>
</feature>
<dbReference type="SMART" id="SM00249">
    <property type="entry name" value="PHD"/>
    <property type="match status" value="1"/>
</dbReference>
<feature type="region of interest" description="Disordered" evidence="6">
    <location>
        <begin position="520"/>
        <end position="540"/>
    </location>
</feature>
<feature type="region of interest" description="Disordered" evidence="6">
    <location>
        <begin position="1097"/>
        <end position="1441"/>
    </location>
</feature>
<feature type="compositionally biased region" description="Basic and acidic residues" evidence="6">
    <location>
        <begin position="589"/>
        <end position="605"/>
    </location>
</feature>
<dbReference type="Gene3D" id="3.30.40.10">
    <property type="entry name" value="Zinc/RING finger domain, C3HC4 (zinc finger)"/>
    <property type="match status" value="1"/>
</dbReference>
<feature type="compositionally biased region" description="Basic and acidic residues" evidence="6">
    <location>
        <begin position="1097"/>
        <end position="1107"/>
    </location>
</feature>
<dbReference type="GO" id="GO:0006355">
    <property type="term" value="P:regulation of DNA-templated transcription"/>
    <property type="evidence" value="ECO:0007669"/>
    <property type="project" value="TreeGrafter"/>
</dbReference>
<feature type="compositionally biased region" description="Polar residues" evidence="6">
    <location>
        <begin position="523"/>
        <end position="540"/>
    </location>
</feature>
<dbReference type="GO" id="GO:0008270">
    <property type="term" value="F:zinc ion binding"/>
    <property type="evidence" value="ECO:0007669"/>
    <property type="project" value="UniProtKB-KW"/>
</dbReference>
<evidence type="ECO:0000256" key="6">
    <source>
        <dbReference type="SAM" id="MobiDB-lite"/>
    </source>
</evidence>
<keyword evidence="2" id="KW-0863">Zinc-finger</keyword>
<dbReference type="Pfam" id="PF00856">
    <property type="entry name" value="SET"/>
    <property type="match status" value="1"/>
</dbReference>
<dbReference type="InterPro" id="IPR011011">
    <property type="entry name" value="Znf_FYVE_PHD"/>
</dbReference>
<feature type="compositionally biased region" description="Basic and acidic residues" evidence="6">
    <location>
        <begin position="1129"/>
        <end position="1152"/>
    </location>
</feature>
<dbReference type="SMART" id="SM00317">
    <property type="entry name" value="SET"/>
    <property type="match status" value="1"/>
</dbReference>
<comment type="caution">
    <text evidence="8">The sequence shown here is derived from an EMBL/GenBank/DDBJ whole genome shotgun (WGS) entry which is preliminary data.</text>
</comment>
<proteinExistence type="predicted"/>
<feature type="region of interest" description="Disordered" evidence="6">
    <location>
        <begin position="1"/>
        <end position="65"/>
    </location>
</feature>
<feature type="compositionally biased region" description="Polar residues" evidence="6">
    <location>
        <begin position="285"/>
        <end position="298"/>
    </location>
</feature>
<dbReference type="InterPro" id="IPR001965">
    <property type="entry name" value="Znf_PHD"/>
</dbReference>
<feature type="compositionally biased region" description="Basic and acidic residues" evidence="6">
    <location>
        <begin position="1"/>
        <end position="12"/>
    </location>
</feature>
<feature type="domain" description="SET" evidence="7">
    <location>
        <begin position="924"/>
        <end position="1063"/>
    </location>
</feature>
<name>A0AA36H3F7_CYLNA</name>
<feature type="compositionally biased region" description="Basic and acidic residues" evidence="6">
    <location>
        <begin position="1223"/>
        <end position="1262"/>
    </location>
</feature>
<dbReference type="GO" id="GO:0006325">
    <property type="term" value="P:chromatin organization"/>
    <property type="evidence" value="ECO:0007669"/>
    <property type="project" value="UniProtKB-KW"/>
</dbReference>
<evidence type="ECO:0000256" key="4">
    <source>
        <dbReference type="ARBA" id="ARBA00022853"/>
    </source>
</evidence>
<feature type="compositionally biased region" description="Polar residues" evidence="6">
    <location>
        <begin position="1774"/>
        <end position="1785"/>
    </location>
</feature>
<dbReference type="PROSITE" id="PS01359">
    <property type="entry name" value="ZF_PHD_1"/>
    <property type="match status" value="1"/>
</dbReference>
<feature type="compositionally biased region" description="Basic and acidic residues" evidence="6">
    <location>
        <begin position="1193"/>
        <end position="1204"/>
    </location>
</feature>
<gene>
    <name evidence="8" type="ORF">CYNAS_LOCUS15225</name>
</gene>
<feature type="compositionally biased region" description="Basic residues" evidence="6">
    <location>
        <begin position="1153"/>
        <end position="1170"/>
    </location>
</feature>
<dbReference type="Proteomes" id="UP001176961">
    <property type="component" value="Unassembled WGS sequence"/>
</dbReference>
<feature type="compositionally biased region" description="Low complexity" evidence="6">
    <location>
        <begin position="1734"/>
        <end position="1753"/>
    </location>
</feature>